<comment type="caution">
    <text evidence="1">The sequence shown here is derived from an EMBL/GenBank/DDBJ whole genome shotgun (WGS) entry which is preliminary data.</text>
</comment>
<proteinExistence type="predicted"/>
<protein>
    <submittedName>
        <fullName evidence="1">Uncharacterized protein</fullName>
    </submittedName>
</protein>
<reference evidence="2" key="1">
    <citation type="journal article" date="2023" name="Front. Plant Sci.">
        <title>Chromosomal-level genome assembly of Melastoma candidum provides insights into trichome evolution.</title>
        <authorList>
            <person name="Zhong Y."/>
            <person name="Wu W."/>
            <person name="Sun C."/>
            <person name="Zou P."/>
            <person name="Liu Y."/>
            <person name="Dai S."/>
            <person name="Zhou R."/>
        </authorList>
    </citation>
    <scope>NUCLEOTIDE SEQUENCE [LARGE SCALE GENOMIC DNA]</scope>
</reference>
<evidence type="ECO:0000313" key="2">
    <source>
        <dbReference type="Proteomes" id="UP001057402"/>
    </source>
</evidence>
<dbReference type="EMBL" id="CM042883">
    <property type="protein sequence ID" value="KAI4377515.1"/>
    <property type="molecule type" value="Genomic_DNA"/>
</dbReference>
<keyword evidence="2" id="KW-1185">Reference proteome</keyword>
<evidence type="ECO:0000313" key="1">
    <source>
        <dbReference type="EMBL" id="KAI4377515.1"/>
    </source>
</evidence>
<gene>
    <name evidence="1" type="ORF">MLD38_015125</name>
</gene>
<sequence>MGRRPCCEKEGLNRGAWTPLEDEILSNYILAHGEGRWRSIPRESGLKRCGKSCRLRWLNYLRPDIKRGNITPEEEDLIIRLHNLLGNRWSLIAGRLPGRTDNEIKNYWNTTLGKKVKEPKRSGKMKAAVKATVHSDVVIRTKAMRCTQQVVLVDPHPEAACAPMLGSGTGNGREEGSPSMASKGDDSGKLGLDSSMSELLLKDMSDPEFWKIYPFSSEFNLDGNGHGSLNIDDLLYSEEMMKNWGNHQDDFL</sequence>
<name>A0ACB9RF45_9MYRT</name>
<accession>A0ACB9RF45</accession>
<dbReference type="Proteomes" id="UP001057402">
    <property type="component" value="Chromosome 4"/>
</dbReference>
<organism evidence="1 2">
    <name type="scientific">Melastoma candidum</name>
    <dbReference type="NCBI Taxonomy" id="119954"/>
    <lineage>
        <taxon>Eukaryota</taxon>
        <taxon>Viridiplantae</taxon>
        <taxon>Streptophyta</taxon>
        <taxon>Embryophyta</taxon>
        <taxon>Tracheophyta</taxon>
        <taxon>Spermatophyta</taxon>
        <taxon>Magnoliopsida</taxon>
        <taxon>eudicotyledons</taxon>
        <taxon>Gunneridae</taxon>
        <taxon>Pentapetalae</taxon>
        <taxon>rosids</taxon>
        <taxon>malvids</taxon>
        <taxon>Myrtales</taxon>
        <taxon>Melastomataceae</taxon>
        <taxon>Melastomatoideae</taxon>
        <taxon>Melastomateae</taxon>
        <taxon>Melastoma</taxon>
    </lineage>
</organism>